<evidence type="ECO:0000313" key="14">
    <source>
        <dbReference type="EMBL" id="KAF0754846.1"/>
    </source>
</evidence>
<feature type="non-terminal residue" evidence="14">
    <location>
        <position position="599"/>
    </location>
</feature>
<keyword evidence="5 12" id="KW-0812">Transmembrane</keyword>
<comment type="caution">
    <text evidence="14">The sequence shown here is derived from an EMBL/GenBank/DDBJ whole genome shotgun (WGS) entry which is preliminary data.</text>
</comment>
<evidence type="ECO:0000256" key="12">
    <source>
        <dbReference type="SAM" id="Phobius"/>
    </source>
</evidence>
<evidence type="ECO:0000256" key="11">
    <source>
        <dbReference type="SAM" id="MobiDB-lite"/>
    </source>
</evidence>
<keyword evidence="8 12" id="KW-1133">Transmembrane helix</keyword>
<dbReference type="InterPro" id="IPR043205">
    <property type="entry name" value="CYB561/CYBRD1-like"/>
</dbReference>
<feature type="compositionally biased region" description="Polar residues" evidence="11">
    <location>
        <begin position="79"/>
        <end position="90"/>
    </location>
</feature>
<evidence type="ECO:0000256" key="3">
    <source>
        <dbReference type="ARBA" id="ARBA00022448"/>
    </source>
</evidence>
<dbReference type="PANTHER" id="PTHR10106">
    <property type="entry name" value="CYTOCHROME B561-RELATED"/>
    <property type="match status" value="1"/>
</dbReference>
<evidence type="ECO:0000256" key="9">
    <source>
        <dbReference type="ARBA" id="ARBA00023004"/>
    </source>
</evidence>
<organism evidence="14 15">
    <name type="scientific">Aphis craccivora</name>
    <name type="common">Cowpea aphid</name>
    <dbReference type="NCBI Taxonomy" id="307492"/>
    <lineage>
        <taxon>Eukaryota</taxon>
        <taxon>Metazoa</taxon>
        <taxon>Ecdysozoa</taxon>
        <taxon>Arthropoda</taxon>
        <taxon>Hexapoda</taxon>
        <taxon>Insecta</taxon>
        <taxon>Pterygota</taxon>
        <taxon>Neoptera</taxon>
        <taxon>Paraneoptera</taxon>
        <taxon>Hemiptera</taxon>
        <taxon>Sternorrhyncha</taxon>
        <taxon>Aphidomorpha</taxon>
        <taxon>Aphidoidea</taxon>
        <taxon>Aphididae</taxon>
        <taxon>Aphidini</taxon>
        <taxon>Aphis</taxon>
        <taxon>Aphis</taxon>
    </lineage>
</organism>
<evidence type="ECO:0000256" key="8">
    <source>
        <dbReference type="ARBA" id="ARBA00022989"/>
    </source>
</evidence>
<dbReference type="GO" id="GO:0046872">
    <property type="term" value="F:metal ion binding"/>
    <property type="evidence" value="ECO:0007669"/>
    <property type="project" value="UniProtKB-KW"/>
</dbReference>
<dbReference type="AlphaFoldDB" id="A0A6G0YFE0"/>
<keyword evidence="10 12" id="KW-0472">Membrane</keyword>
<dbReference type="OrthoDB" id="907479at2759"/>
<evidence type="ECO:0000256" key="1">
    <source>
        <dbReference type="ARBA" id="ARBA00001970"/>
    </source>
</evidence>
<dbReference type="Gene3D" id="1.20.120.1770">
    <property type="match status" value="1"/>
</dbReference>
<comment type="subcellular location">
    <subcellularLocation>
        <location evidence="2">Membrane</location>
        <topology evidence="2">Multi-pass membrane protein</topology>
    </subcellularLocation>
</comment>
<protein>
    <submittedName>
        <fullName evidence="14">Cytochrome b561 domain-containing protein</fullName>
    </submittedName>
</protein>
<dbReference type="GO" id="GO:0016020">
    <property type="term" value="C:membrane"/>
    <property type="evidence" value="ECO:0007669"/>
    <property type="project" value="UniProtKB-SubCell"/>
</dbReference>
<gene>
    <name evidence="14" type="ORF">FWK35_00028585</name>
</gene>
<feature type="compositionally biased region" description="Polar residues" evidence="11">
    <location>
        <begin position="586"/>
        <end position="599"/>
    </location>
</feature>
<name>A0A6G0YFE0_APHCR</name>
<dbReference type="Pfam" id="PF03188">
    <property type="entry name" value="Cytochrom_B561"/>
    <property type="match status" value="1"/>
</dbReference>
<evidence type="ECO:0000259" key="13">
    <source>
        <dbReference type="PROSITE" id="PS50939"/>
    </source>
</evidence>
<dbReference type="EMBL" id="VUJU01004301">
    <property type="protein sequence ID" value="KAF0754846.1"/>
    <property type="molecule type" value="Genomic_DNA"/>
</dbReference>
<keyword evidence="9" id="KW-0408">Iron</keyword>
<dbReference type="PANTHER" id="PTHR10106:SF24">
    <property type="entry name" value="NO EXTENDED MEMORY, ISOFORM A"/>
    <property type="match status" value="1"/>
</dbReference>
<dbReference type="CDD" id="cd08554">
    <property type="entry name" value="Cyt_b561"/>
    <property type="match status" value="1"/>
</dbReference>
<evidence type="ECO:0000313" key="15">
    <source>
        <dbReference type="Proteomes" id="UP000478052"/>
    </source>
</evidence>
<keyword evidence="7" id="KW-0249">Electron transport</keyword>
<dbReference type="GO" id="GO:0016491">
    <property type="term" value="F:oxidoreductase activity"/>
    <property type="evidence" value="ECO:0007669"/>
    <property type="project" value="InterPro"/>
</dbReference>
<evidence type="ECO:0000256" key="6">
    <source>
        <dbReference type="ARBA" id="ARBA00022723"/>
    </source>
</evidence>
<dbReference type="PROSITE" id="PS50939">
    <property type="entry name" value="CYTOCHROME_B561"/>
    <property type="match status" value="1"/>
</dbReference>
<feature type="transmembrane region" description="Helical" evidence="12">
    <location>
        <begin position="351"/>
        <end position="368"/>
    </location>
</feature>
<feature type="transmembrane region" description="Helical" evidence="12">
    <location>
        <begin position="423"/>
        <end position="446"/>
    </location>
</feature>
<feature type="transmembrane region" description="Helical" evidence="12">
    <location>
        <begin position="218"/>
        <end position="239"/>
    </location>
</feature>
<feature type="region of interest" description="Disordered" evidence="11">
    <location>
        <begin position="1"/>
        <end position="203"/>
    </location>
</feature>
<reference evidence="14 15" key="1">
    <citation type="submission" date="2019-08" db="EMBL/GenBank/DDBJ databases">
        <title>Whole genome of Aphis craccivora.</title>
        <authorList>
            <person name="Voronova N.V."/>
            <person name="Shulinski R.S."/>
            <person name="Bandarenka Y.V."/>
            <person name="Zhorov D.G."/>
            <person name="Warner D."/>
        </authorList>
    </citation>
    <scope>NUCLEOTIDE SEQUENCE [LARGE SCALE GENOMIC DNA]</scope>
    <source>
        <strain evidence="14">180601</strain>
        <tissue evidence="14">Whole Body</tissue>
    </source>
</reference>
<dbReference type="InterPro" id="IPR006593">
    <property type="entry name" value="Cyt_b561/ferric_Rdtase_TM"/>
</dbReference>
<keyword evidence="6" id="KW-0479">Metal-binding</keyword>
<evidence type="ECO:0000256" key="7">
    <source>
        <dbReference type="ARBA" id="ARBA00022982"/>
    </source>
</evidence>
<feature type="region of interest" description="Disordered" evidence="11">
    <location>
        <begin position="552"/>
        <end position="599"/>
    </location>
</feature>
<feature type="transmembrane region" description="Helical" evidence="12">
    <location>
        <begin position="388"/>
        <end position="411"/>
    </location>
</feature>
<feature type="transmembrane region" description="Helical" evidence="12">
    <location>
        <begin position="524"/>
        <end position="544"/>
    </location>
</feature>
<accession>A0A6G0YFE0</accession>
<dbReference type="Proteomes" id="UP000478052">
    <property type="component" value="Unassembled WGS sequence"/>
</dbReference>
<evidence type="ECO:0000256" key="2">
    <source>
        <dbReference type="ARBA" id="ARBA00004141"/>
    </source>
</evidence>
<sequence>MDNQNNSNTTTFLPPPIDGEASAPLAQPDDDFVVPLSAAGTPNTPADDGGTGSTVSPVTPVHLNRQPHALMMDDDQAANAATDSGATDDNSVLLPPPDETDGEEKPNKDGGDEEVNGGGDNNDNGAGEDDDQVPVLAMSGILPATATGGGPISDSKKNAGGPNESLTGGAPGTGNGENKSKEKSRYTAGSGTGAGTDVEDSGTNNPQAALGCGTTFEYVVLVTACSILLLAVTGTTVYWTMAYRGGYDPNWFPWPPQTPKQMLSVGVFTYKHPQNFTTGSSDISTTTIATTTVEQQQQSSQLNISTSNVLIEDRRFNLHPTLMTVAILVYRMAAGCSTSCRGTYVKLTHGLLHLATVPCVVLGAVAAMEYHRLKGLPHLYSLHSWMGLLTVSLFVIQFTLGLFTFVVLLCCRGATAACRLRCFAPIHATLGLCTFTLAIATCLTGLQQRADFSIFSNNNGNSSSSLSPSTMRYCRNGGQSFQLVPSSPAAADASDHGGRNGRIDGKQAISELIKQKLHLNKEPVVVNVLAVLLVSVLVIVSYTIRRESLKRRPNNKPSYTATVSPLRIKSSSSSTGKFGSGKQSSQPPYTNTLTFIGPV</sequence>
<feature type="compositionally biased region" description="Polar residues" evidence="11">
    <location>
        <begin position="1"/>
        <end position="12"/>
    </location>
</feature>
<keyword evidence="3" id="KW-0813">Transport</keyword>
<keyword evidence="4" id="KW-0349">Heme</keyword>
<dbReference type="SMART" id="SM00665">
    <property type="entry name" value="B561"/>
    <property type="match status" value="1"/>
</dbReference>
<comment type="cofactor">
    <cofactor evidence="1">
        <name>heme b</name>
        <dbReference type="ChEBI" id="CHEBI:60344"/>
    </cofactor>
</comment>
<evidence type="ECO:0000256" key="10">
    <source>
        <dbReference type="ARBA" id="ARBA00023136"/>
    </source>
</evidence>
<proteinExistence type="predicted"/>
<feature type="compositionally biased region" description="Low complexity" evidence="11">
    <location>
        <begin position="569"/>
        <end position="585"/>
    </location>
</feature>
<feature type="domain" description="Cytochrome b561" evidence="13">
    <location>
        <begin position="274"/>
        <end position="485"/>
    </location>
</feature>
<evidence type="ECO:0000256" key="4">
    <source>
        <dbReference type="ARBA" id="ARBA00022617"/>
    </source>
</evidence>
<keyword evidence="15" id="KW-1185">Reference proteome</keyword>
<evidence type="ECO:0000256" key="5">
    <source>
        <dbReference type="ARBA" id="ARBA00022692"/>
    </source>
</evidence>